<evidence type="ECO:0000313" key="6">
    <source>
        <dbReference type="EMBL" id="GAA5005319.1"/>
    </source>
</evidence>
<dbReference type="InterPro" id="IPR005158">
    <property type="entry name" value="BTAD"/>
</dbReference>
<dbReference type="EMBL" id="BAABIV010000028">
    <property type="protein sequence ID" value="GAA5005319.1"/>
    <property type="molecule type" value="Genomic_DNA"/>
</dbReference>
<protein>
    <recommendedName>
        <fullName evidence="5">Bacterial transcriptional activator domain-containing protein</fullName>
    </recommendedName>
</protein>
<evidence type="ECO:0000259" key="5">
    <source>
        <dbReference type="SMART" id="SM01043"/>
    </source>
</evidence>
<keyword evidence="1" id="KW-0902">Two-component regulatory system</keyword>
<dbReference type="InterPro" id="IPR011990">
    <property type="entry name" value="TPR-like_helical_dom_sf"/>
</dbReference>
<keyword evidence="2" id="KW-0805">Transcription regulation</keyword>
<keyword evidence="7" id="KW-1185">Reference proteome</keyword>
<evidence type="ECO:0000256" key="4">
    <source>
        <dbReference type="SAM" id="MobiDB-lite"/>
    </source>
</evidence>
<dbReference type="InterPro" id="IPR016032">
    <property type="entry name" value="Sig_transdc_resp-reg_C-effctor"/>
</dbReference>
<proteinExistence type="predicted"/>
<dbReference type="SUPFAM" id="SSF46894">
    <property type="entry name" value="C-terminal effector domain of the bipartite response regulators"/>
    <property type="match status" value="1"/>
</dbReference>
<comment type="caution">
    <text evidence="6">The sequence shown here is derived from an EMBL/GenBank/DDBJ whole genome shotgun (WGS) entry which is preliminary data.</text>
</comment>
<evidence type="ECO:0000256" key="2">
    <source>
        <dbReference type="ARBA" id="ARBA00023015"/>
    </source>
</evidence>
<organism evidence="6 7">
    <name type="scientific">Streptomyces hyderabadensis</name>
    <dbReference type="NCBI Taxonomy" id="598549"/>
    <lineage>
        <taxon>Bacteria</taxon>
        <taxon>Bacillati</taxon>
        <taxon>Actinomycetota</taxon>
        <taxon>Actinomycetes</taxon>
        <taxon>Kitasatosporales</taxon>
        <taxon>Streptomycetaceae</taxon>
        <taxon>Streptomyces</taxon>
    </lineage>
</organism>
<evidence type="ECO:0000313" key="7">
    <source>
        <dbReference type="Proteomes" id="UP001500610"/>
    </source>
</evidence>
<feature type="domain" description="Bacterial transcriptional activator" evidence="5">
    <location>
        <begin position="88"/>
        <end position="188"/>
    </location>
</feature>
<feature type="region of interest" description="Disordered" evidence="4">
    <location>
        <begin position="211"/>
        <end position="236"/>
    </location>
</feature>
<keyword evidence="3" id="KW-0804">Transcription</keyword>
<evidence type="ECO:0000256" key="1">
    <source>
        <dbReference type="ARBA" id="ARBA00023012"/>
    </source>
</evidence>
<dbReference type="Gene3D" id="1.10.10.10">
    <property type="entry name" value="Winged helix-like DNA-binding domain superfamily/Winged helix DNA-binding domain"/>
    <property type="match status" value="1"/>
</dbReference>
<dbReference type="PANTHER" id="PTHR35807:SF1">
    <property type="entry name" value="TRANSCRIPTIONAL REGULATOR REDD"/>
    <property type="match status" value="1"/>
</dbReference>
<gene>
    <name evidence="6" type="ORF">GCM10023257_58650</name>
</gene>
<reference evidence="7" key="1">
    <citation type="journal article" date="2019" name="Int. J. Syst. Evol. Microbiol.">
        <title>The Global Catalogue of Microorganisms (GCM) 10K type strain sequencing project: providing services to taxonomists for standard genome sequencing and annotation.</title>
        <authorList>
            <consortium name="The Broad Institute Genomics Platform"/>
            <consortium name="The Broad Institute Genome Sequencing Center for Infectious Disease"/>
            <person name="Wu L."/>
            <person name="Ma J."/>
        </authorList>
    </citation>
    <scope>NUCLEOTIDE SEQUENCE [LARGE SCALE GENOMIC DNA]</scope>
    <source>
        <strain evidence="7">JCM 17657</strain>
    </source>
</reference>
<accession>A0ABP9IR01</accession>
<dbReference type="InterPro" id="IPR051677">
    <property type="entry name" value="AfsR-DnrI-RedD_regulator"/>
</dbReference>
<dbReference type="InterPro" id="IPR036388">
    <property type="entry name" value="WH-like_DNA-bd_sf"/>
</dbReference>
<dbReference type="SMART" id="SM01043">
    <property type="entry name" value="BTAD"/>
    <property type="match status" value="1"/>
</dbReference>
<name>A0ABP9IR01_9ACTN</name>
<dbReference type="RefSeq" id="WP_226030627.1">
    <property type="nucleotide sequence ID" value="NZ_BAABIV010000028.1"/>
</dbReference>
<dbReference type="PANTHER" id="PTHR35807">
    <property type="entry name" value="TRANSCRIPTIONAL REGULATOR REDD-RELATED"/>
    <property type="match status" value="1"/>
</dbReference>
<dbReference type="Pfam" id="PF03704">
    <property type="entry name" value="BTAD"/>
    <property type="match status" value="1"/>
</dbReference>
<dbReference type="Gene3D" id="1.25.40.10">
    <property type="entry name" value="Tetratricopeptide repeat domain"/>
    <property type="match status" value="1"/>
</dbReference>
<dbReference type="Proteomes" id="UP001500610">
    <property type="component" value="Unassembled WGS sequence"/>
</dbReference>
<dbReference type="SUPFAM" id="SSF48452">
    <property type="entry name" value="TPR-like"/>
    <property type="match status" value="1"/>
</dbReference>
<evidence type="ECO:0000256" key="3">
    <source>
        <dbReference type="ARBA" id="ARBA00023163"/>
    </source>
</evidence>
<sequence>MRAEVAGRSVERTDEETWRLLALLGVYVDHVVSARVMVEELWPEQAPPGALSEVHRRVGDLQRRLTAAGDCLVRVPGGYRLDCRYAAVDVRQFWRDSSAGLRALSADDAATALRRLESALRLWTGDALADMALGPRLRREAEQLSVARIRVEEQCQEAELRLRGADTAAAAAVPAPPYPLRDATGRAWIPRERYATGAPCPVGVFEQGRGAQRGPWLSGPRTGPVRAPVAGAVNHP</sequence>